<dbReference type="EMBL" id="GL988047">
    <property type="protein sequence ID" value="EGS17793.1"/>
    <property type="molecule type" value="Genomic_DNA"/>
</dbReference>
<organism evidence="4">
    <name type="scientific">Chaetomium thermophilum (strain DSM 1495 / CBS 144.50 / IMI 039719)</name>
    <name type="common">Thermochaetoides thermophila</name>
    <dbReference type="NCBI Taxonomy" id="759272"/>
    <lineage>
        <taxon>Eukaryota</taxon>
        <taxon>Fungi</taxon>
        <taxon>Dikarya</taxon>
        <taxon>Ascomycota</taxon>
        <taxon>Pezizomycotina</taxon>
        <taxon>Sordariomycetes</taxon>
        <taxon>Sordariomycetidae</taxon>
        <taxon>Sordariales</taxon>
        <taxon>Chaetomiaceae</taxon>
        <taxon>Thermochaetoides</taxon>
    </lineage>
</organism>
<feature type="region of interest" description="Disordered" evidence="2">
    <location>
        <begin position="1"/>
        <end position="183"/>
    </location>
</feature>
<evidence type="ECO:0008006" key="5">
    <source>
        <dbReference type="Google" id="ProtNLM"/>
    </source>
</evidence>
<evidence type="ECO:0000256" key="1">
    <source>
        <dbReference type="SAM" id="Coils"/>
    </source>
</evidence>
<accession>G0SFM8</accession>
<dbReference type="Proteomes" id="UP000008066">
    <property type="component" value="Unassembled WGS sequence"/>
</dbReference>
<feature type="compositionally biased region" description="Polar residues" evidence="2">
    <location>
        <begin position="102"/>
        <end position="131"/>
    </location>
</feature>
<evidence type="ECO:0000256" key="2">
    <source>
        <dbReference type="SAM" id="MobiDB-lite"/>
    </source>
</evidence>
<proteinExistence type="predicted"/>
<keyword evidence="1" id="KW-0175">Coiled coil</keyword>
<dbReference type="RefSeq" id="XP_006697411.1">
    <property type="nucleotide sequence ID" value="XM_006697348.1"/>
</dbReference>
<dbReference type="HOGENOM" id="CLU_511073_0_0_1"/>
<feature type="compositionally biased region" description="Pro residues" evidence="2">
    <location>
        <begin position="229"/>
        <end position="249"/>
    </location>
</feature>
<feature type="region of interest" description="Disordered" evidence="2">
    <location>
        <begin position="224"/>
        <end position="267"/>
    </location>
</feature>
<dbReference type="GeneID" id="18261179"/>
<dbReference type="eggNOG" id="ENOG502RS5R">
    <property type="taxonomic scope" value="Eukaryota"/>
</dbReference>
<feature type="compositionally biased region" description="Polar residues" evidence="2">
    <location>
        <begin position="23"/>
        <end position="33"/>
    </location>
</feature>
<name>G0SFM8_CHATD</name>
<protein>
    <recommendedName>
        <fullName evidence="5">FAR1 domain-containing protein</fullName>
    </recommendedName>
</protein>
<feature type="compositionally biased region" description="Low complexity" evidence="2">
    <location>
        <begin position="250"/>
        <end position="262"/>
    </location>
</feature>
<dbReference type="AlphaFoldDB" id="G0SFM8"/>
<keyword evidence="4" id="KW-1185">Reference proteome</keyword>
<feature type="compositionally biased region" description="Basic residues" evidence="2">
    <location>
        <begin position="140"/>
        <end position="153"/>
    </location>
</feature>
<evidence type="ECO:0000313" key="4">
    <source>
        <dbReference type="Proteomes" id="UP000008066"/>
    </source>
</evidence>
<dbReference type="OrthoDB" id="4579506at2759"/>
<feature type="compositionally biased region" description="Low complexity" evidence="2">
    <location>
        <begin position="1"/>
        <end position="14"/>
    </location>
</feature>
<feature type="coiled-coil region" evidence="1">
    <location>
        <begin position="403"/>
        <end position="430"/>
    </location>
</feature>
<feature type="compositionally biased region" description="Low complexity" evidence="2">
    <location>
        <begin position="453"/>
        <end position="470"/>
    </location>
</feature>
<dbReference type="STRING" id="759272.G0SFM8"/>
<dbReference type="OMA" id="LAMNQMM"/>
<dbReference type="KEGG" id="cthr:CTHT_0071410"/>
<reference evidence="3 4" key="1">
    <citation type="journal article" date="2011" name="Cell">
        <title>Insight into structure and assembly of the nuclear pore complex by utilizing the genome of a eukaryotic thermophile.</title>
        <authorList>
            <person name="Amlacher S."/>
            <person name="Sarges P."/>
            <person name="Flemming D."/>
            <person name="van Noort V."/>
            <person name="Kunze R."/>
            <person name="Devos D.P."/>
            <person name="Arumugam M."/>
            <person name="Bork P."/>
            <person name="Hurt E."/>
        </authorList>
    </citation>
    <scope>NUCLEOTIDE SEQUENCE [LARGE SCALE GENOMIC DNA]</scope>
    <source>
        <strain evidence="4">DSM 1495 / CBS 144.50 / IMI 039719</strain>
    </source>
</reference>
<feature type="compositionally biased region" description="Polar residues" evidence="2">
    <location>
        <begin position="76"/>
        <end position="85"/>
    </location>
</feature>
<sequence length="513" mass="53906">MDAAGAAASSQAQARPRKRPRTTRVSEAGNTAATAPGPLGPVAQAAQGWGPATVATSHHGQAVRASVDTVHPHAPQQPTFSQQLDARSHQVAEPDSLMNGYSAPQHTQYPDSQSTLAQASQPDTSGLTSLSALAGDHHQQHQHAGHGPPHHQVQHQQPTHPHQQHQQQQRAAAASAASKQDSRVLFQQQQQYGAAHPSEASSAAAVASSSSAAGYNLSAWTVNTTTSSPAPPQPAPAPAPAPSSMPPQSPALGSTTTTTAGLAPPPEGIYRSFEDLLASVQRTAKEQGYGIVKLRASNYRDGKPTRYDLVCDRGGVKYSSTAKKRNPSTRKVDCPWRAKAVCEVSLGHQWRFAVQEARHNHEARIPAAVPGQENTPVAQSIRSLTNKVDRMAHEVQQGFTRIEQMLVARLENIEKRLEALESGRSAAAAAAGMLGGPGNAVPQMGGPPSMPPANMGGASSLGNGSLANGGMQPLVDSRLSGVESRLSQMEPRSLDGLQMMDDDAGRLSMMVNS</sequence>
<feature type="region of interest" description="Disordered" evidence="2">
    <location>
        <begin position="445"/>
        <end position="470"/>
    </location>
</feature>
<evidence type="ECO:0000313" key="3">
    <source>
        <dbReference type="EMBL" id="EGS17793.1"/>
    </source>
</evidence>
<feature type="compositionally biased region" description="Low complexity" evidence="2">
    <location>
        <begin position="154"/>
        <end position="178"/>
    </location>
</feature>
<gene>
    <name evidence="3" type="ORF">CTHT_0071410</name>
</gene>